<organism evidence="2 3">
    <name type="scientific">Karstenula rhodostoma CBS 690.94</name>
    <dbReference type="NCBI Taxonomy" id="1392251"/>
    <lineage>
        <taxon>Eukaryota</taxon>
        <taxon>Fungi</taxon>
        <taxon>Dikarya</taxon>
        <taxon>Ascomycota</taxon>
        <taxon>Pezizomycotina</taxon>
        <taxon>Dothideomycetes</taxon>
        <taxon>Pleosporomycetidae</taxon>
        <taxon>Pleosporales</taxon>
        <taxon>Massarineae</taxon>
        <taxon>Didymosphaeriaceae</taxon>
        <taxon>Karstenula</taxon>
    </lineage>
</organism>
<sequence length="501" mass="56062">MSSNRHQKPRLRRILEEAYKSGSRDGDIAFTAKEFDQVSGEYDALTNMPCAGFAAELAAAYPDAKIILNKRIDVDTWYKSFDATMMANRRDGGPTSALGSRRFILVEAVPGSSSTSSDCTLTYSIKRPGCPAKTDTLSTADYPEHDYAHIKIEGAELEDGEDVSANGFAIIIVKNEGSFEVKFRGDAGTDVDWVFIGHNEVSGVLKASTCVQTSILVQNEGTQTEDVKTKEMPTQTYHSIDPKNRPGKGQSCIRRLRPHKDVGVQAPEKRPRTDDPYVPHKRARTTHDGEPWPRHLYMEARRVQPSEDSECGLLHIDLMEAKVFFNSWTGAEHHREYKEKQVALVSPRTKVSYELRGGDWPKHQHHLTISRYHQGKDRDNETIMMLQLRRDASRQRIISSDEAISRDELKLDNHDGTVVSGAGPKMVVDAIAHCIDRVSGRGAVHDPEGERSLRLRRNAAIRKQNGRSTLNDVRELSEIGEKKRAAEKLKTCSVKASISTQ</sequence>
<protein>
    <submittedName>
        <fullName evidence="2">Uncharacterized protein</fullName>
    </submittedName>
</protein>
<reference evidence="2" key="1">
    <citation type="journal article" date="2020" name="Stud. Mycol.">
        <title>101 Dothideomycetes genomes: a test case for predicting lifestyles and emergence of pathogens.</title>
        <authorList>
            <person name="Haridas S."/>
            <person name="Albert R."/>
            <person name="Binder M."/>
            <person name="Bloem J."/>
            <person name="Labutti K."/>
            <person name="Salamov A."/>
            <person name="Andreopoulos B."/>
            <person name="Baker S."/>
            <person name="Barry K."/>
            <person name="Bills G."/>
            <person name="Bluhm B."/>
            <person name="Cannon C."/>
            <person name="Castanera R."/>
            <person name="Culley D."/>
            <person name="Daum C."/>
            <person name="Ezra D."/>
            <person name="Gonzalez J."/>
            <person name="Henrissat B."/>
            <person name="Kuo A."/>
            <person name="Liang C."/>
            <person name="Lipzen A."/>
            <person name="Lutzoni F."/>
            <person name="Magnuson J."/>
            <person name="Mondo S."/>
            <person name="Nolan M."/>
            <person name="Ohm R."/>
            <person name="Pangilinan J."/>
            <person name="Park H.-J."/>
            <person name="Ramirez L."/>
            <person name="Alfaro M."/>
            <person name="Sun H."/>
            <person name="Tritt A."/>
            <person name="Yoshinaga Y."/>
            <person name="Zwiers L.-H."/>
            <person name="Turgeon B."/>
            <person name="Goodwin S."/>
            <person name="Spatafora J."/>
            <person name="Crous P."/>
            <person name="Grigoriev I."/>
        </authorList>
    </citation>
    <scope>NUCLEOTIDE SEQUENCE</scope>
    <source>
        <strain evidence="2">CBS 690.94</strain>
    </source>
</reference>
<dbReference type="InterPro" id="IPR040632">
    <property type="entry name" value="Sulfotransfer_4"/>
</dbReference>
<evidence type="ECO:0000256" key="1">
    <source>
        <dbReference type="SAM" id="MobiDB-lite"/>
    </source>
</evidence>
<dbReference type="AlphaFoldDB" id="A0A9P4P961"/>
<proteinExistence type="predicted"/>
<dbReference type="OrthoDB" id="3797581at2759"/>
<accession>A0A9P4P961</accession>
<dbReference type="Gene3D" id="3.40.50.300">
    <property type="entry name" value="P-loop containing nucleotide triphosphate hydrolases"/>
    <property type="match status" value="1"/>
</dbReference>
<dbReference type="EMBL" id="MU001507">
    <property type="protein sequence ID" value="KAF2440709.1"/>
    <property type="molecule type" value="Genomic_DNA"/>
</dbReference>
<feature type="compositionally biased region" description="Basic and acidic residues" evidence="1">
    <location>
        <begin position="259"/>
        <end position="278"/>
    </location>
</feature>
<gene>
    <name evidence="2" type="ORF">P171DRAFT_524702</name>
</gene>
<evidence type="ECO:0000313" key="3">
    <source>
        <dbReference type="Proteomes" id="UP000799764"/>
    </source>
</evidence>
<dbReference type="Pfam" id="PF17784">
    <property type="entry name" value="Sulfotransfer_4"/>
    <property type="match status" value="1"/>
</dbReference>
<evidence type="ECO:0000313" key="2">
    <source>
        <dbReference type="EMBL" id="KAF2440709.1"/>
    </source>
</evidence>
<dbReference type="InterPro" id="IPR027417">
    <property type="entry name" value="P-loop_NTPase"/>
</dbReference>
<name>A0A9P4P961_9PLEO</name>
<keyword evidence="3" id="KW-1185">Reference proteome</keyword>
<comment type="caution">
    <text evidence="2">The sequence shown here is derived from an EMBL/GenBank/DDBJ whole genome shotgun (WGS) entry which is preliminary data.</text>
</comment>
<dbReference type="Proteomes" id="UP000799764">
    <property type="component" value="Unassembled WGS sequence"/>
</dbReference>
<feature type="region of interest" description="Disordered" evidence="1">
    <location>
        <begin position="224"/>
        <end position="291"/>
    </location>
</feature>